<sequence length="126" mass="14593">MNKREEVIRNYIAAYNSFDIPRMLADFADDIQFENIQNNVTTDTLEGKDAFREQAEMAMEYFSDRKQTITSIQHLSDYSEIEIDYEATLAMDFPGSVKKGDKINLKGKSIFTFTEDNKIQKLLDIS</sequence>
<organism evidence="2 3">
    <name type="scientific">Sphingobacterium hotanense</name>
    <dbReference type="NCBI Taxonomy" id="649196"/>
    <lineage>
        <taxon>Bacteria</taxon>
        <taxon>Pseudomonadati</taxon>
        <taxon>Bacteroidota</taxon>
        <taxon>Sphingobacteriia</taxon>
        <taxon>Sphingobacteriales</taxon>
        <taxon>Sphingobacteriaceae</taxon>
        <taxon>Sphingobacterium</taxon>
    </lineage>
</organism>
<reference evidence="2" key="2">
    <citation type="journal article" date="2022" name="Sci. Total Environ.">
        <title>Prevalence, transmission, and molecular epidemiology of tet(X)-positive bacteria among humans, animals, and environmental niches in China: An epidemiological, and genomic-based study.</title>
        <authorList>
            <person name="Dong N."/>
            <person name="Zeng Y."/>
            <person name="Cai C."/>
            <person name="Sun C."/>
            <person name="Lu J."/>
            <person name="Liu C."/>
            <person name="Zhou H."/>
            <person name="Sun Q."/>
            <person name="Shu L."/>
            <person name="Wang H."/>
            <person name="Wang Y."/>
            <person name="Wang S."/>
            <person name="Wu C."/>
            <person name="Chan E.W."/>
            <person name="Chen G."/>
            <person name="Shen Z."/>
            <person name="Chen S."/>
            <person name="Zhang R."/>
        </authorList>
    </citation>
    <scope>NUCLEOTIDE SEQUENCE</scope>
    <source>
        <strain evidence="2">R1692</strain>
    </source>
</reference>
<proteinExistence type="predicted"/>
<reference evidence="2" key="1">
    <citation type="submission" date="2020-06" db="EMBL/GenBank/DDBJ databases">
        <authorList>
            <person name="Dong N."/>
        </authorList>
    </citation>
    <scope>NUCLEOTIDE SEQUENCE</scope>
    <source>
        <strain evidence="2">R1692</strain>
    </source>
</reference>
<dbReference type="InterPro" id="IPR032710">
    <property type="entry name" value="NTF2-like_dom_sf"/>
</dbReference>
<dbReference type="EMBL" id="JACAGK010000003">
    <property type="protein sequence ID" value="MDM1046951.1"/>
    <property type="molecule type" value="Genomic_DNA"/>
</dbReference>
<protein>
    <submittedName>
        <fullName evidence="2">Nuclear transport factor 2 family protein</fullName>
    </submittedName>
</protein>
<dbReference type="RefSeq" id="WP_286650278.1">
    <property type="nucleotide sequence ID" value="NZ_JACAGK010000003.1"/>
</dbReference>
<comment type="caution">
    <text evidence="2">The sequence shown here is derived from an EMBL/GenBank/DDBJ whole genome shotgun (WGS) entry which is preliminary data.</text>
</comment>
<evidence type="ECO:0000259" key="1">
    <source>
        <dbReference type="Pfam" id="PF12680"/>
    </source>
</evidence>
<gene>
    <name evidence="2" type="ORF">HX018_01660</name>
</gene>
<keyword evidence="3" id="KW-1185">Reference proteome</keyword>
<dbReference type="InterPro" id="IPR037401">
    <property type="entry name" value="SnoaL-like"/>
</dbReference>
<dbReference type="Proteomes" id="UP001170954">
    <property type="component" value="Unassembled WGS sequence"/>
</dbReference>
<dbReference type="SUPFAM" id="SSF54427">
    <property type="entry name" value="NTF2-like"/>
    <property type="match status" value="1"/>
</dbReference>
<name>A0ABT7NIE2_9SPHI</name>
<evidence type="ECO:0000313" key="2">
    <source>
        <dbReference type="EMBL" id="MDM1046951.1"/>
    </source>
</evidence>
<dbReference type="Gene3D" id="3.10.450.50">
    <property type="match status" value="1"/>
</dbReference>
<dbReference type="Pfam" id="PF12680">
    <property type="entry name" value="SnoaL_2"/>
    <property type="match status" value="1"/>
</dbReference>
<feature type="domain" description="SnoaL-like" evidence="1">
    <location>
        <begin position="8"/>
        <end position="120"/>
    </location>
</feature>
<evidence type="ECO:0000313" key="3">
    <source>
        <dbReference type="Proteomes" id="UP001170954"/>
    </source>
</evidence>
<accession>A0ABT7NIE2</accession>